<evidence type="ECO:0000313" key="2">
    <source>
        <dbReference type="Proteomes" id="UP001054252"/>
    </source>
</evidence>
<sequence length="50" mass="6198">MASLLTRYFPWFPRPRFRFLKWWTRKNYEINSIRSEIEDKETTGSDKLEG</sequence>
<evidence type="ECO:0000313" key="1">
    <source>
        <dbReference type="EMBL" id="GKV13599.1"/>
    </source>
</evidence>
<dbReference type="AlphaFoldDB" id="A0AAV5JG48"/>
<name>A0AAV5JG48_9ROSI</name>
<dbReference type="EMBL" id="BPVZ01000039">
    <property type="protein sequence ID" value="GKV13599.1"/>
    <property type="molecule type" value="Genomic_DNA"/>
</dbReference>
<reference evidence="1 2" key="1">
    <citation type="journal article" date="2021" name="Commun. Biol.">
        <title>The genome of Shorea leprosula (Dipterocarpaceae) highlights the ecological relevance of drought in aseasonal tropical rainforests.</title>
        <authorList>
            <person name="Ng K.K.S."/>
            <person name="Kobayashi M.J."/>
            <person name="Fawcett J.A."/>
            <person name="Hatakeyama M."/>
            <person name="Paape T."/>
            <person name="Ng C.H."/>
            <person name="Ang C.C."/>
            <person name="Tnah L.H."/>
            <person name="Lee C.T."/>
            <person name="Nishiyama T."/>
            <person name="Sese J."/>
            <person name="O'Brien M.J."/>
            <person name="Copetti D."/>
            <person name="Mohd Noor M.I."/>
            <person name="Ong R.C."/>
            <person name="Putra M."/>
            <person name="Sireger I.Z."/>
            <person name="Indrioko S."/>
            <person name="Kosugi Y."/>
            <person name="Izuno A."/>
            <person name="Isagi Y."/>
            <person name="Lee S.L."/>
            <person name="Shimizu K.K."/>
        </authorList>
    </citation>
    <scope>NUCLEOTIDE SEQUENCE [LARGE SCALE GENOMIC DNA]</scope>
    <source>
        <strain evidence="1">214</strain>
    </source>
</reference>
<organism evidence="1 2">
    <name type="scientific">Rubroshorea leprosula</name>
    <dbReference type="NCBI Taxonomy" id="152421"/>
    <lineage>
        <taxon>Eukaryota</taxon>
        <taxon>Viridiplantae</taxon>
        <taxon>Streptophyta</taxon>
        <taxon>Embryophyta</taxon>
        <taxon>Tracheophyta</taxon>
        <taxon>Spermatophyta</taxon>
        <taxon>Magnoliopsida</taxon>
        <taxon>eudicotyledons</taxon>
        <taxon>Gunneridae</taxon>
        <taxon>Pentapetalae</taxon>
        <taxon>rosids</taxon>
        <taxon>malvids</taxon>
        <taxon>Malvales</taxon>
        <taxon>Dipterocarpaceae</taxon>
        <taxon>Rubroshorea</taxon>
    </lineage>
</organism>
<protein>
    <submittedName>
        <fullName evidence="1">Uncharacterized protein</fullName>
    </submittedName>
</protein>
<accession>A0AAV5JG48</accession>
<proteinExistence type="predicted"/>
<keyword evidence="2" id="KW-1185">Reference proteome</keyword>
<gene>
    <name evidence="1" type="ORF">SLEP1_g24592</name>
</gene>
<dbReference type="Proteomes" id="UP001054252">
    <property type="component" value="Unassembled WGS sequence"/>
</dbReference>
<comment type="caution">
    <text evidence="1">The sequence shown here is derived from an EMBL/GenBank/DDBJ whole genome shotgun (WGS) entry which is preliminary data.</text>
</comment>